<sequence length="46" mass="5280">MAENDNEDLLADLVAIVSSFTARLYGQRRAKRTTEALLEQLQREDK</sequence>
<evidence type="ECO:0008006" key="2">
    <source>
        <dbReference type="Google" id="ProtNLM"/>
    </source>
</evidence>
<accession>A0A455SI80</accession>
<evidence type="ECO:0000313" key="1">
    <source>
        <dbReference type="EMBL" id="BBH87078.1"/>
    </source>
</evidence>
<reference evidence="1" key="1">
    <citation type="submission" date="2018-12" db="EMBL/GenBank/DDBJ databases">
        <title>Novel natural products biosynthetic potential of the class Ktedonobacteria.</title>
        <authorList>
            <person name="Zheng Y."/>
            <person name="Saitou A."/>
            <person name="Wang C.M."/>
            <person name="Toyoda A."/>
            <person name="Minakuchi Y."/>
            <person name="Sekiguchi Y."/>
            <person name="Ueda K."/>
            <person name="Takano H."/>
            <person name="Sakai Y."/>
            <person name="Yokota A."/>
            <person name="Yabe S."/>
        </authorList>
    </citation>
    <scope>NUCLEOTIDE SEQUENCE</scope>
    <source>
        <strain evidence="1">COM3</strain>
    </source>
</reference>
<dbReference type="AlphaFoldDB" id="A0A455SI80"/>
<organism evidence="1">
    <name type="scientific">Thermosporothrix sp. COM3</name>
    <dbReference type="NCBI Taxonomy" id="2490863"/>
    <lineage>
        <taxon>Bacteria</taxon>
        <taxon>Bacillati</taxon>
        <taxon>Chloroflexota</taxon>
        <taxon>Ktedonobacteria</taxon>
        <taxon>Ktedonobacterales</taxon>
        <taxon>Thermosporotrichaceae</taxon>
        <taxon>Thermosporothrix</taxon>
    </lineage>
</organism>
<protein>
    <recommendedName>
        <fullName evidence="2">Resolvase/invertase-type recombinase catalytic domain-containing protein</fullName>
    </recommendedName>
</protein>
<proteinExistence type="predicted"/>
<gene>
    <name evidence="1" type="ORF">KTC_18290</name>
</gene>
<name>A0A455SI80_9CHLR</name>
<dbReference type="Gene3D" id="1.10.287.2170">
    <property type="match status" value="1"/>
</dbReference>
<dbReference type="EMBL" id="AP019376">
    <property type="protein sequence ID" value="BBH87078.1"/>
    <property type="molecule type" value="Genomic_DNA"/>
</dbReference>